<feature type="compositionally biased region" description="Low complexity" evidence="1">
    <location>
        <begin position="375"/>
        <end position="423"/>
    </location>
</feature>
<gene>
    <name evidence="2" type="ORF">C8R41DRAFT_355935</name>
</gene>
<dbReference type="Proteomes" id="UP001150217">
    <property type="component" value="Unassembled WGS sequence"/>
</dbReference>
<feature type="compositionally biased region" description="Polar residues" evidence="1">
    <location>
        <begin position="336"/>
        <end position="352"/>
    </location>
</feature>
<protein>
    <submittedName>
        <fullName evidence="2">Uncharacterized protein</fullName>
    </submittedName>
</protein>
<feature type="compositionally biased region" description="Polar residues" evidence="1">
    <location>
        <begin position="318"/>
        <end position="327"/>
    </location>
</feature>
<evidence type="ECO:0000313" key="3">
    <source>
        <dbReference type="Proteomes" id="UP001150217"/>
    </source>
</evidence>
<evidence type="ECO:0000256" key="1">
    <source>
        <dbReference type="SAM" id="MobiDB-lite"/>
    </source>
</evidence>
<feature type="compositionally biased region" description="Low complexity" evidence="1">
    <location>
        <begin position="298"/>
        <end position="312"/>
    </location>
</feature>
<feature type="region of interest" description="Disordered" evidence="1">
    <location>
        <begin position="53"/>
        <end position="205"/>
    </location>
</feature>
<dbReference type="EMBL" id="JANVFT010000004">
    <property type="protein sequence ID" value="KAJ4500825.1"/>
    <property type="molecule type" value="Genomic_DNA"/>
</dbReference>
<feature type="compositionally biased region" description="Low complexity" evidence="1">
    <location>
        <begin position="187"/>
        <end position="205"/>
    </location>
</feature>
<organism evidence="2 3">
    <name type="scientific">Lentinula lateritia</name>
    <dbReference type="NCBI Taxonomy" id="40482"/>
    <lineage>
        <taxon>Eukaryota</taxon>
        <taxon>Fungi</taxon>
        <taxon>Dikarya</taxon>
        <taxon>Basidiomycota</taxon>
        <taxon>Agaricomycotina</taxon>
        <taxon>Agaricomycetes</taxon>
        <taxon>Agaricomycetidae</taxon>
        <taxon>Agaricales</taxon>
        <taxon>Marasmiineae</taxon>
        <taxon>Omphalotaceae</taxon>
        <taxon>Lentinula</taxon>
    </lineage>
</organism>
<comment type="caution">
    <text evidence="2">The sequence shown here is derived from an EMBL/GenBank/DDBJ whole genome shotgun (WGS) entry which is preliminary data.</text>
</comment>
<feature type="compositionally biased region" description="Polar residues" evidence="1">
    <location>
        <begin position="85"/>
        <end position="103"/>
    </location>
</feature>
<evidence type="ECO:0000313" key="2">
    <source>
        <dbReference type="EMBL" id="KAJ4500825.1"/>
    </source>
</evidence>
<feature type="region of interest" description="Disordered" evidence="1">
    <location>
        <begin position="375"/>
        <end position="542"/>
    </location>
</feature>
<feature type="compositionally biased region" description="Low complexity" evidence="1">
    <location>
        <begin position="136"/>
        <end position="149"/>
    </location>
</feature>
<proteinExistence type="predicted"/>
<accession>A0ABQ8VWX4</accession>
<feature type="compositionally biased region" description="Polar residues" evidence="1">
    <location>
        <begin position="177"/>
        <end position="186"/>
    </location>
</feature>
<keyword evidence="3" id="KW-1185">Reference proteome</keyword>
<sequence length="589" mass="62886">MATLALRLNELAAANAQGLLDDDEYRILRQDAFERYAGLGDTEGSSGGIVFVEPSITQSNRSTSSAQPRPKKLNRRPSESKMNIFASTSSDKGRTPTSNNVISSFIRRATSPLRSSESPPGPSKFPSISKKNTQESTLSRSSSRKNLNSGHSHSYMHSIPDPHLLSPPTSPTRPVHTPSQRTAAKGSSSPVKISSSSSKSSTQTSLSAMSNHDIFEDGGLFTSIDIRRAISDLDEDAKNVLRAFDELEESAFKRTKSRNQSSRSHSAAPPSSFSLNLLPAPTMQHRSRSDSAATATVSGRSAASADDSLSRSGHPRLRSQSTTSIQPVTILDPPHKSNSNLGTPHSTSSRTPTLHRKGSVSSLASSIFSLKAKASMPSLPSLPSIPSISTMPNITRSRSGSVASSTTSSNPSNSFFPSSGKSVEGLPPMSPEWSSFGQGRSSTSTGASSIHTTTSTSSTGRTSLSSGHGHITTTSNTPSVTATPPVHRSRSASEFSSSSSSVHFRGNTMSSGRAGPSGHSKYRSGERERGRTKGDPDGLDDLDELDELGEIHQIQQRKRDVIGRYDARREYLKARLRGAELHEKVVKGR</sequence>
<reference evidence="2" key="1">
    <citation type="submission" date="2022-08" db="EMBL/GenBank/DDBJ databases">
        <title>A Global Phylogenomic Analysis of the Shiitake Genus Lentinula.</title>
        <authorList>
            <consortium name="DOE Joint Genome Institute"/>
            <person name="Sierra-Patev S."/>
            <person name="Min B."/>
            <person name="Naranjo-Ortiz M."/>
            <person name="Looney B."/>
            <person name="Konkel Z."/>
            <person name="Slot J.C."/>
            <person name="Sakamoto Y."/>
            <person name="Steenwyk J.L."/>
            <person name="Rokas A."/>
            <person name="Carro J."/>
            <person name="Camarero S."/>
            <person name="Ferreira P."/>
            <person name="Molpeceres G."/>
            <person name="Ruiz-Duenas F.J."/>
            <person name="Serrano A."/>
            <person name="Henrissat B."/>
            <person name="Drula E."/>
            <person name="Hughes K.W."/>
            <person name="Mata J.L."/>
            <person name="Ishikawa N.K."/>
            <person name="Vargas-Isla R."/>
            <person name="Ushijima S."/>
            <person name="Smith C.A."/>
            <person name="Ahrendt S."/>
            <person name="Andreopoulos W."/>
            <person name="He G."/>
            <person name="Labutti K."/>
            <person name="Lipzen A."/>
            <person name="Ng V."/>
            <person name="Riley R."/>
            <person name="Sandor L."/>
            <person name="Barry K."/>
            <person name="Martinez A.T."/>
            <person name="Xiao Y."/>
            <person name="Gibbons J.G."/>
            <person name="Terashima K."/>
            <person name="Grigoriev I.V."/>
            <person name="Hibbett D.S."/>
        </authorList>
    </citation>
    <scope>NUCLEOTIDE SEQUENCE</scope>
    <source>
        <strain evidence="2">RHP3577 ss4</strain>
    </source>
</reference>
<name>A0ABQ8VWX4_9AGAR</name>
<feature type="region of interest" description="Disordered" evidence="1">
    <location>
        <begin position="252"/>
        <end position="358"/>
    </location>
</feature>
<feature type="compositionally biased region" description="Basic and acidic residues" evidence="1">
    <location>
        <begin position="523"/>
        <end position="536"/>
    </location>
</feature>
<feature type="compositionally biased region" description="Low complexity" evidence="1">
    <location>
        <begin position="439"/>
        <end position="501"/>
    </location>
</feature>
<feature type="compositionally biased region" description="Polar residues" evidence="1">
    <location>
        <begin position="55"/>
        <end position="67"/>
    </location>
</feature>
<feature type="compositionally biased region" description="Low complexity" evidence="1">
    <location>
        <begin position="261"/>
        <end position="274"/>
    </location>
</feature>